<feature type="transmembrane region" description="Helical" evidence="9">
    <location>
        <begin position="172"/>
        <end position="196"/>
    </location>
</feature>
<keyword evidence="9" id="KW-1133">Transmembrane helix</keyword>
<feature type="transmembrane region" description="Helical" evidence="9">
    <location>
        <begin position="52"/>
        <end position="70"/>
    </location>
</feature>
<evidence type="ECO:0000259" key="12">
    <source>
        <dbReference type="Pfam" id="PF13796"/>
    </source>
</evidence>
<dbReference type="InterPro" id="IPR050482">
    <property type="entry name" value="Sensor_HK_TwoCompSys"/>
</dbReference>
<evidence type="ECO:0000256" key="2">
    <source>
        <dbReference type="ARBA" id="ARBA00012438"/>
    </source>
</evidence>
<dbReference type="EC" id="2.7.13.3" evidence="2"/>
<keyword evidence="14" id="KW-1185">Reference proteome</keyword>
<keyword evidence="8" id="KW-0902">Two-component regulatory system</keyword>
<reference evidence="14" key="1">
    <citation type="journal article" date="2019" name="Int. J. Syst. Evol. Microbiol.">
        <title>The Global Catalogue of Microorganisms (GCM) 10K type strain sequencing project: providing services to taxonomists for standard genome sequencing and annotation.</title>
        <authorList>
            <consortium name="The Broad Institute Genomics Platform"/>
            <consortium name="The Broad Institute Genome Sequencing Center for Infectious Disease"/>
            <person name="Wu L."/>
            <person name="Ma J."/>
        </authorList>
    </citation>
    <scope>NUCLEOTIDE SEQUENCE [LARGE SCALE GENOMIC DNA]</scope>
    <source>
        <strain evidence="14">JCM 16902</strain>
    </source>
</reference>
<proteinExistence type="predicted"/>
<evidence type="ECO:0000313" key="14">
    <source>
        <dbReference type="Proteomes" id="UP001501074"/>
    </source>
</evidence>
<dbReference type="Gene3D" id="1.20.5.1930">
    <property type="match status" value="1"/>
</dbReference>
<evidence type="ECO:0000256" key="5">
    <source>
        <dbReference type="ARBA" id="ARBA00022741"/>
    </source>
</evidence>
<feature type="domain" description="Putative sensor" evidence="12">
    <location>
        <begin position="29"/>
        <end position="205"/>
    </location>
</feature>
<comment type="catalytic activity">
    <reaction evidence="1">
        <text>ATP + protein L-histidine = ADP + protein N-phospho-L-histidine.</text>
        <dbReference type="EC" id="2.7.13.3"/>
    </reaction>
</comment>
<dbReference type="InterPro" id="IPR036890">
    <property type="entry name" value="HATPase_C_sf"/>
</dbReference>
<feature type="domain" description="Signal transduction histidine kinase subgroup 3 dimerisation and phosphoacceptor" evidence="11">
    <location>
        <begin position="234"/>
        <end position="301"/>
    </location>
</feature>
<comment type="caution">
    <text evidence="13">The sequence shown here is derived from an EMBL/GenBank/DDBJ whole genome shotgun (WGS) entry which is preliminary data.</text>
</comment>
<name>A0ABP6Z2T7_9ACTN</name>
<dbReference type="Pfam" id="PF13796">
    <property type="entry name" value="Sensor"/>
    <property type="match status" value="1"/>
</dbReference>
<feature type="domain" description="Histidine kinase/HSP90-like ATPase" evidence="10">
    <location>
        <begin position="339"/>
        <end position="425"/>
    </location>
</feature>
<evidence type="ECO:0000256" key="8">
    <source>
        <dbReference type="ARBA" id="ARBA00023012"/>
    </source>
</evidence>
<sequence length="427" mass="45144">MPLTDVLTIERPVPRLLRWLELVGASAVLLLGSLGALVLATLWGVAVVLTPLGLGIPLTLLLTGIVRWFTDQHRTWAGQHLPEPVERPYRPPTSGNHLVRCRSLLKEPATWRDGSWLVVDAVAGWFTAGLTFLLFAIGVVYLVYPLVVALTPESTFRTPFGSAWTINSLTEAFALVPVGGLTLCASYLLATPLAVLNARVVRSLLGPTRPARLQARVDALAASRADTVDAQAGELRRIERDLHDGAQARLAALGMSLGLAEHLIDADPQAARQLLSEARASTSSALTELRDLVRGIHPPVLADRGLEGAVQALALVNPTPTTLDLHLPGRLPAPIESAAYFAVAECLTNATKHAQAHHIAIGITHTDADGGRLNLSVKDDGRGGASDSGGSGLRGIARRLAAFDGTLTVDSPAGGPTEIRMVLPCAS</sequence>
<keyword evidence="9" id="KW-0472">Membrane</keyword>
<keyword evidence="6" id="KW-0418">Kinase</keyword>
<keyword evidence="3" id="KW-0597">Phosphoprotein</keyword>
<organism evidence="13 14">
    <name type="scientific">Kineosporia mesophila</name>
    <dbReference type="NCBI Taxonomy" id="566012"/>
    <lineage>
        <taxon>Bacteria</taxon>
        <taxon>Bacillati</taxon>
        <taxon>Actinomycetota</taxon>
        <taxon>Actinomycetes</taxon>
        <taxon>Kineosporiales</taxon>
        <taxon>Kineosporiaceae</taxon>
        <taxon>Kineosporia</taxon>
    </lineage>
</organism>
<dbReference type="Pfam" id="PF02518">
    <property type="entry name" value="HATPase_c"/>
    <property type="match status" value="1"/>
</dbReference>
<dbReference type="Pfam" id="PF07730">
    <property type="entry name" value="HisKA_3"/>
    <property type="match status" value="1"/>
</dbReference>
<evidence type="ECO:0000256" key="4">
    <source>
        <dbReference type="ARBA" id="ARBA00022679"/>
    </source>
</evidence>
<dbReference type="InterPro" id="IPR025828">
    <property type="entry name" value="Put_sensor_dom"/>
</dbReference>
<keyword evidence="4" id="KW-0808">Transferase</keyword>
<evidence type="ECO:0000313" key="13">
    <source>
        <dbReference type="EMBL" id="GAA3597318.1"/>
    </source>
</evidence>
<dbReference type="PANTHER" id="PTHR24421:SF10">
    <property type="entry name" value="NITRATE_NITRITE SENSOR PROTEIN NARQ"/>
    <property type="match status" value="1"/>
</dbReference>
<dbReference type="EMBL" id="BAAAZO010000002">
    <property type="protein sequence ID" value="GAA3597318.1"/>
    <property type="molecule type" value="Genomic_DNA"/>
</dbReference>
<evidence type="ECO:0000259" key="11">
    <source>
        <dbReference type="Pfam" id="PF07730"/>
    </source>
</evidence>
<keyword evidence="7" id="KW-0067">ATP-binding</keyword>
<gene>
    <name evidence="13" type="ORF">GCM10022223_10610</name>
</gene>
<keyword evidence="9" id="KW-0812">Transmembrane</keyword>
<dbReference type="Proteomes" id="UP001501074">
    <property type="component" value="Unassembled WGS sequence"/>
</dbReference>
<dbReference type="InterPro" id="IPR003594">
    <property type="entry name" value="HATPase_dom"/>
</dbReference>
<dbReference type="InterPro" id="IPR011712">
    <property type="entry name" value="Sig_transdc_His_kin_sub3_dim/P"/>
</dbReference>
<protein>
    <recommendedName>
        <fullName evidence="2">histidine kinase</fullName>
        <ecNumber evidence="2">2.7.13.3</ecNumber>
    </recommendedName>
</protein>
<evidence type="ECO:0000256" key="6">
    <source>
        <dbReference type="ARBA" id="ARBA00022777"/>
    </source>
</evidence>
<dbReference type="SUPFAM" id="SSF55874">
    <property type="entry name" value="ATPase domain of HSP90 chaperone/DNA topoisomerase II/histidine kinase"/>
    <property type="match status" value="1"/>
</dbReference>
<accession>A0ABP6Z2T7</accession>
<feature type="transmembrane region" description="Helical" evidence="9">
    <location>
        <begin position="20"/>
        <end position="46"/>
    </location>
</feature>
<evidence type="ECO:0000256" key="3">
    <source>
        <dbReference type="ARBA" id="ARBA00022553"/>
    </source>
</evidence>
<evidence type="ECO:0000256" key="7">
    <source>
        <dbReference type="ARBA" id="ARBA00022840"/>
    </source>
</evidence>
<dbReference type="Gene3D" id="3.30.565.10">
    <property type="entry name" value="Histidine kinase-like ATPase, C-terminal domain"/>
    <property type="match status" value="1"/>
</dbReference>
<evidence type="ECO:0000259" key="10">
    <source>
        <dbReference type="Pfam" id="PF02518"/>
    </source>
</evidence>
<dbReference type="CDD" id="cd16917">
    <property type="entry name" value="HATPase_UhpB-NarQ-NarX-like"/>
    <property type="match status" value="1"/>
</dbReference>
<feature type="transmembrane region" description="Helical" evidence="9">
    <location>
        <begin position="116"/>
        <end position="144"/>
    </location>
</feature>
<evidence type="ECO:0000256" key="1">
    <source>
        <dbReference type="ARBA" id="ARBA00000085"/>
    </source>
</evidence>
<keyword evidence="5" id="KW-0547">Nucleotide-binding</keyword>
<dbReference type="PANTHER" id="PTHR24421">
    <property type="entry name" value="NITRATE/NITRITE SENSOR PROTEIN NARX-RELATED"/>
    <property type="match status" value="1"/>
</dbReference>
<evidence type="ECO:0000256" key="9">
    <source>
        <dbReference type="SAM" id="Phobius"/>
    </source>
</evidence>